<evidence type="ECO:0000313" key="4">
    <source>
        <dbReference type="EMBL" id="KAF0709565.1"/>
    </source>
</evidence>
<dbReference type="PANTHER" id="PTHR13018:SF5">
    <property type="entry name" value="RE44586P"/>
    <property type="match status" value="1"/>
</dbReference>
<dbReference type="OrthoDB" id="1689567at2759"/>
<dbReference type="InterPro" id="IPR003864">
    <property type="entry name" value="CSC1/OSCA1-like_7TM"/>
</dbReference>
<keyword evidence="1" id="KW-0812">Transmembrane</keyword>
<dbReference type="GO" id="GO:0005227">
    <property type="term" value="F:calcium-activated cation channel activity"/>
    <property type="evidence" value="ECO:0007669"/>
    <property type="project" value="InterPro"/>
</dbReference>
<dbReference type="InterPro" id="IPR027815">
    <property type="entry name" value="CSC1/OSCA1-like_cyt"/>
</dbReference>
<evidence type="ECO:0000256" key="1">
    <source>
        <dbReference type="SAM" id="Phobius"/>
    </source>
</evidence>
<dbReference type="Pfam" id="PF02714">
    <property type="entry name" value="RSN1_7TM"/>
    <property type="match status" value="1"/>
</dbReference>
<feature type="transmembrane region" description="Helical" evidence="1">
    <location>
        <begin position="432"/>
        <end position="449"/>
    </location>
</feature>
<dbReference type="InterPro" id="IPR045122">
    <property type="entry name" value="Csc1-like"/>
</dbReference>
<dbReference type="EMBL" id="VJMH01002231">
    <property type="protein sequence ID" value="KAF0709565.1"/>
    <property type="molecule type" value="Genomic_DNA"/>
</dbReference>
<feature type="transmembrane region" description="Helical" evidence="1">
    <location>
        <begin position="250"/>
        <end position="269"/>
    </location>
</feature>
<feature type="domain" description="CSC1/OSCA1-like 7TM region" evidence="2">
    <location>
        <begin position="193"/>
        <end position="471"/>
    </location>
</feature>
<dbReference type="Pfam" id="PF14703">
    <property type="entry name" value="PHM7_cyt"/>
    <property type="match status" value="1"/>
</dbReference>
<feature type="transmembrane region" description="Helical" evidence="1">
    <location>
        <begin position="456"/>
        <end position="475"/>
    </location>
</feature>
<feature type="transmembrane region" description="Helical" evidence="1">
    <location>
        <begin position="194"/>
        <end position="217"/>
    </location>
</feature>
<accession>A0A6A4Z6M4</accession>
<feature type="transmembrane region" description="Helical" evidence="1">
    <location>
        <begin position="332"/>
        <end position="364"/>
    </location>
</feature>
<comment type="caution">
    <text evidence="4">The sequence shown here is derived from an EMBL/GenBank/DDBJ whole genome shotgun (WGS) entry which is preliminary data.</text>
</comment>
<dbReference type="PANTHER" id="PTHR13018">
    <property type="entry name" value="PROBABLE MEMBRANE PROTEIN DUF221-RELATED"/>
    <property type="match status" value="1"/>
</dbReference>
<keyword evidence="1" id="KW-1133">Transmembrane helix</keyword>
<dbReference type="GO" id="GO:0005886">
    <property type="term" value="C:plasma membrane"/>
    <property type="evidence" value="ECO:0007669"/>
    <property type="project" value="TreeGrafter"/>
</dbReference>
<feature type="domain" description="CSC1/OSCA1-like cytosolic" evidence="3">
    <location>
        <begin position="6"/>
        <end position="181"/>
    </location>
</feature>
<keyword evidence="1" id="KW-0472">Membrane</keyword>
<feature type="transmembrane region" description="Helical" evidence="1">
    <location>
        <begin position="398"/>
        <end position="426"/>
    </location>
</feature>
<evidence type="ECO:0008006" key="5">
    <source>
        <dbReference type="Google" id="ProtNLM"/>
    </source>
</evidence>
<proteinExistence type="predicted"/>
<evidence type="ECO:0000259" key="3">
    <source>
        <dbReference type="Pfam" id="PF14703"/>
    </source>
</evidence>
<organism evidence="4">
    <name type="scientific">Aphanomyces stellatus</name>
    <dbReference type="NCBI Taxonomy" id="120398"/>
    <lineage>
        <taxon>Eukaryota</taxon>
        <taxon>Sar</taxon>
        <taxon>Stramenopiles</taxon>
        <taxon>Oomycota</taxon>
        <taxon>Saprolegniomycetes</taxon>
        <taxon>Saprolegniales</taxon>
        <taxon>Verrucalvaceae</taxon>
        <taxon>Aphanomyces</taxon>
    </lineage>
</organism>
<name>A0A6A4Z6M4_9STRA</name>
<feature type="transmembrane region" description="Helical" evidence="1">
    <location>
        <begin position="495"/>
        <end position="519"/>
    </location>
</feature>
<gene>
    <name evidence="4" type="ORF">As57867_005858</name>
</gene>
<feature type="non-terminal residue" evidence="4">
    <location>
        <position position="1"/>
    </location>
</feature>
<protein>
    <recommendedName>
        <fullName evidence="5">CSC1/OSCA1-like 7TM region domain-containing protein</fullName>
    </recommendedName>
</protein>
<sequence length="604" mass="67762">RDLLQQYTVLINDLPKDLRTHATLDAYLEALFPGNVDAVHITMECRALEAKVAARKAMLTKLERAMVVNQRKSPPRIKVNAEMVDAIPHYQSQLTELNTAIQLDIEALHTHEAELGESHDAGASQFIPEEAAIAKVMRPTALVTFHSLQATQSALQMVQTTNPLEFNVAPAPHPSDMIWTNLGRTLHVRNSARLACTLVTAAVIFLWTGPTVFVTSLSNVQLWREKSPWLDDLFTTHPQLVPLFKQLSPLGLVAFSVLAPYVFLFIASFEGHASQSEMESSIYTKLVIFHFYQTFVVSLFATSLTSALPTILQQPVEAVHIMSKAVPQQASLYMSYLIIQTGLSLTIRLYRVVAFWCALVYRVCAPRVTPRERRASWFGFTPTSVAEICDQSYQLPHFFLAILFVLVFCPITPILGWCGCILFVLADVVYRRLFFFVFSPAPFTTGVYWPKMYTFIVRGMYVAQIILIGMLWLRVDDAKQKENAPALDASLFGVVAHAYLYAIVPTTMVTLLPVATLIMDWHIQAMYPRSATYLPLVDCCRLDASRHIDSATHKQDTTVYVQPAMLEATPLEPNIDPTSPLFSGSVYAQVKDEARESVNPWWTG</sequence>
<feature type="transmembrane region" description="Helical" evidence="1">
    <location>
        <begin position="289"/>
        <end position="312"/>
    </location>
</feature>
<reference evidence="4" key="1">
    <citation type="submission" date="2019-06" db="EMBL/GenBank/DDBJ databases">
        <title>Genomics analysis of Aphanomyces spp. identifies a new class of oomycete effector associated with host adaptation.</title>
        <authorList>
            <person name="Gaulin E."/>
        </authorList>
    </citation>
    <scope>NUCLEOTIDE SEQUENCE</scope>
    <source>
        <strain evidence="4">CBS 578.67</strain>
    </source>
</reference>
<evidence type="ECO:0000259" key="2">
    <source>
        <dbReference type="Pfam" id="PF02714"/>
    </source>
</evidence>
<dbReference type="AlphaFoldDB" id="A0A6A4Z6M4"/>